<dbReference type="Proteomes" id="UP000184447">
    <property type="component" value="Unassembled WGS sequence"/>
</dbReference>
<feature type="transmembrane region" description="Helical" evidence="8">
    <location>
        <begin position="169"/>
        <end position="188"/>
    </location>
</feature>
<dbReference type="STRING" id="1121316.SAMN02745207_01105"/>
<keyword evidence="8" id="KW-1133">Transmembrane helix</keyword>
<evidence type="ECO:0000256" key="7">
    <source>
        <dbReference type="ARBA" id="ARBA00023012"/>
    </source>
</evidence>
<dbReference type="PRINTS" id="PR00344">
    <property type="entry name" value="BCTRLSENSOR"/>
</dbReference>
<evidence type="ECO:0000256" key="2">
    <source>
        <dbReference type="ARBA" id="ARBA00004370"/>
    </source>
</evidence>
<dbReference type="EC" id="2.7.13.3" evidence="3"/>
<keyword evidence="11" id="KW-1185">Reference proteome</keyword>
<dbReference type="InterPro" id="IPR004358">
    <property type="entry name" value="Sig_transdc_His_kin-like_C"/>
</dbReference>
<dbReference type="PANTHER" id="PTHR45453:SF1">
    <property type="entry name" value="PHOSPHATE REGULON SENSOR PROTEIN PHOR"/>
    <property type="match status" value="1"/>
</dbReference>
<dbReference type="InterPro" id="IPR003594">
    <property type="entry name" value="HATPase_dom"/>
</dbReference>
<evidence type="ECO:0000256" key="5">
    <source>
        <dbReference type="ARBA" id="ARBA00022679"/>
    </source>
</evidence>
<dbReference type="GO" id="GO:0005886">
    <property type="term" value="C:plasma membrane"/>
    <property type="evidence" value="ECO:0007669"/>
    <property type="project" value="TreeGrafter"/>
</dbReference>
<evidence type="ECO:0000313" key="10">
    <source>
        <dbReference type="EMBL" id="SHH43500.1"/>
    </source>
</evidence>
<dbReference type="CDD" id="cd00075">
    <property type="entry name" value="HATPase"/>
    <property type="match status" value="1"/>
</dbReference>
<dbReference type="GO" id="GO:0016036">
    <property type="term" value="P:cellular response to phosphate starvation"/>
    <property type="evidence" value="ECO:0007669"/>
    <property type="project" value="TreeGrafter"/>
</dbReference>
<comment type="catalytic activity">
    <reaction evidence="1">
        <text>ATP + protein L-histidine = ADP + protein N-phospho-L-histidine.</text>
        <dbReference type="EC" id="2.7.13.3"/>
    </reaction>
</comment>
<dbReference type="SUPFAM" id="SSF47384">
    <property type="entry name" value="Homodimeric domain of signal transducing histidine kinase"/>
    <property type="match status" value="1"/>
</dbReference>
<dbReference type="Pfam" id="PF00512">
    <property type="entry name" value="HisKA"/>
    <property type="match status" value="1"/>
</dbReference>
<dbReference type="RefSeq" id="WP_073337435.1">
    <property type="nucleotide sequence ID" value="NZ_FQXM01000005.1"/>
</dbReference>
<dbReference type="PROSITE" id="PS50109">
    <property type="entry name" value="HIS_KIN"/>
    <property type="match status" value="1"/>
</dbReference>
<comment type="subcellular location">
    <subcellularLocation>
        <location evidence="2">Membrane</location>
    </subcellularLocation>
</comment>
<keyword evidence="8" id="KW-0472">Membrane</keyword>
<dbReference type="EMBL" id="FQXM01000005">
    <property type="protein sequence ID" value="SHH43500.1"/>
    <property type="molecule type" value="Genomic_DNA"/>
</dbReference>
<organism evidence="10 11">
    <name type="scientific">Clostridium grantii DSM 8605</name>
    <dbReference type="NCBI Taxonomy" id="1121316"/>
    <lineage>
        <taxon>Bacteria</taxon>
        <taxon>Bacillati</taxon>
        <taxon>Bacillota</taxon>
        <taxon>Clostridia</taxon>
        <taxon>Eubacteriales</taxon>
        <taxon>Clostridiaceae</taxon>
        <taxon>Clostridium</taxon>
    </lineage>
</organism>
<dbReference type="Pfam" id="PF02518">
    <property type="entry name" value="HATPase_c"/>
    <property type="match status" value="1"/>
</dbReference>
<dbReference type="Gene3D" id="3.30.565.10">
    <property type="entry name" value="Histidine kinase-like ATPase, C-terminal domain"/>
    <property type="match status" value="1"/>
</dbReference>
<reference evidence="10 11" key="1">
    <citation type="submission" date="2016-11" db="EMBL/GenBank/DDBJ databases">
        <authorList>
            <person name="Jaros S."/>
            <person name="Januszkiewicz K."/>
            <person name="Wedrychowicz H."/>
        </authorList>
    </citation>
    <scope>NUCLEOTIDE SEQUENCE [LARGE SCALE GENOMIC DNA]</scope>
    <source>
        <strain evidence="10 11">DSM 8605</strain>
    </source>
</reference>
<dbReference type="SMART" id="SM00388">
    <property type="entry name" value="HisKA"/>
    <property type="match status" value="1"/>
</dbReference>
<feature type="domain" description="Histidine kinase" evidence="9">
    <location>
        <begin position="217"/>
        <end position="430"/>
    </location>
</feature>
<dbReference type="InterPro" id="IPR036097">
    <property type="entry name" value="HisK_dim/P_sf"/>
</dbReference>
<dbReference type="SMART" id="SM00387">
    <property type="entry name" value="HATPase_c"/>
    <property type="match status" value="1"/>
</dbReference>
<name>A0A1M5SYR4_9CLOT</name>
<keyword evidence="4" id="KW-0597">Phosphoprotein</keyword>
<evidence type="ECO:0000259" key="9">
    <source>
        <dbReference type="PROSITE" id="PS50109"/>
    </source>
</evidence>
<evidence type="ECO:0000256" key="6">
    <source>
        <dbReference type="ARBA" id="ARBA00022777"/>
    </source>
</evidence>
<dbReference type="PANTHER" id="PTHR45453">
    <property type="entry name" value="PHOSPHATE REGULON SENSOR PROTEIN PHOR"/>
    <property type="match status" value="1"/>
</dbReference>
<dbReference type="Gene3D" id="1.10.287.130">
    <property type="match status" value="1"/>
</dbReference>
<dbReference type="GO" id="GO:0004721">
    <property type="term" value="F:phosphoprotein phosphatase activity"/>
    <property type="evidence" value="ECO:0007669"/>
    <property type="project" value="TreeGrafter"/>
</dbReference>
<dbReference type="InterPro" id="IPR005467">
    <property type="entry name" value="His_kinase_dom"/>
</dbReference>
<proteinExistence type="predicted"/>
<dbReference type="GO" id="GO:0000155">
    <property type="term" value="F:phosphorelay sensor kinase activity"/>
    <property type="evidence" value="ECO:0007669"/>
    <property type="project" value="InterPro"/>
</dbReference>
<dbReference type="AlphaFoldDB" id="A0A1M5SYR4"/>
<dbReference type="InterPro" id="IPR003661">
    <property type="entry name" value="HisK_dim/P_dom"/>
</dbReference>
<dbReference type="OrthoDB" id="9786919at2"/>
<accession>A0A1M5SYR4</accession>
<protein>
    <recommendedName>
        <fullName evidence="3">histidine kinase</fullName>
        <ecNumber evidence="3">2.7.13.3</ecNumber>
    </recommendedName>
</protein>
<gene>
    <name evidence="10" type="ORF">SAMN02745207_01105</name>
</gene>
<keyword evidence="5" id="KW-0808">Transferase</keyword>
<evidence type="ECO:0000256" key="8">
    <source>
        <dbReference type="SAM" id="Phobius"/>
    </source>
</evidence>
<evidence type="ECO:0000256" key="1">
    <source>
        <dbReference type="ARBA" id="ARBA00000085"/>
    </source>
</evidence>
<evidence type="ECO:0000313" key="11">
    <source>
        <dbReference type="Proteomes" id="UP000184447"/>
    </source>
</evidence>
<dbReference type="InterPro" id="IPR050351">
    <property type="entry name" value="BphY/WalK/GraS-like"/>
</dbReference>
<evidence type="ECO:0000256" key="3">
    <source>
        <dbReference type="ARBA" id="ARBA00012438"/>
    </source>
</evidence>
<keyword evidence="8" id="KW-0812">Transmembrane</keyword>
<sequence>MKNYYRIYGILMLLITGIFVLFEVSALSFSFNMAFNRELENVQNANIQFSNALSTSIEMLEAESIVDNSVVLNYVSDNIYKSMNNHAVTYIVSNYPDTLYTSRLIDINTNRKVDYSSEDNWYIEHFKTGEKHYIQVTNRLEISGDTLYVKTVMDIAEIYSERDAQVSGYRIVIFAIFILFAVGLYLLIKGFEKNIRIAERLTQIELASRRQEEFSASFAHECRTPLTSIIGYSDMLRSTDLSEEEQKESAEYIFSEGKRLERLTKQMMLLSNIRDEKITKESIDVKKLLNKVLKSVERKMEENKIVFNISVEEGTLIGAEDLYQSMLINILDNARKAVSQNGEISLIGKNNFEVYEIAIVDNGCGMNEETIEKMTQPFYMADKARTRKEGGAGLGMAIVNQIAKRSNVKMQVKSTLGHGTRIILKIPRTKEENNEK</sequence>
<dbReference type="InterPro" id="IPR036890">
    <property type="entry name" value="HATPase_C_sf"/>
</dbReference>
<feature type="transmembrane region" description="Helical" evidence="8">
    <location>
        <begin position="7"/>
        <end position="31"/>
    </location>
</feature>
<evidence type="ECO:0000256" key="4">
    <source>
        <dbReference type="ARBA" id="ARBA00022553"/>
    </source>
</evidence>
<keyword evidence="7" id="KW-0902">Two-component regulatory system</keyword>
<dbReference type="CDD" id="cd00082">
    <property type="entry name" value="HisKA"/>
    <property type="match status" value="1"/>
</dbReference>
<keyword evidence="6 10" id="KW-0418">Kinase</keyword>
<dbReference type="SUPFAM" id="SSF55874">
    <property type="entry name" value="ATPase domain of HSP90 chaperone/DNA topoisomerase II/histidine kinase"/>
    <property type="match status" value="1"/>
</dbReference>